<evidence type="ECO:0000313" key="8">
    <source>
        <dbReference type="EMBL" id="MFC0081081.1"/>
    </source>
</evidence>
<dbReference type="PROSITE" id="PS00216">
    <property type="entry name" value="SUGAR_TRANSPORT_1"/>
    <property type="match status" value="2"/>
</dbReference>
<feature type="transmembrane region" description="Helical" evidence="6">
    <location>
        <begin position="86"/>
        <end position="105"/>
    </location>
</feature>
<dbReference type="RefSeq" id="WP_377787980.1">
    <property type="nucleotide sequence ID" value="NZ_JBHLYQ010000015.1"/>
</dbReference>
<comment type="caution">
    <text evidence="8">The sequence shown here is derived from an EMBL/GenBank/DDBJ whole genome shotgun (WGS) entry which is preliminary data.</text>
</comment>
<dbReference type="InterPro" id="IPR036259">
    <property type="entry name" value="MFS_trans_sf"/>
</dbReference>
<dbReference type="PROSITE" id="PS50850">
    <property type="entry name" value="MFS"/>
    <property type="match status" value="1"/>
</dbReference>
<evidence type="ECO:0000256" key="4">
    <source>
        <dbReference type="ARBA" id="ARBA00023136"/>
    </source>
</evidence>
<dbReference type="InterPro" id="IPR005828">
    <property type="entry name" value="MFS_sugar_transport-like"/>
</dbReference>
<dbReference type="Pfam" id="PF00083">
    <property type="entry name" value="Sugar_tr"/>
    <property type="match status" value="2"/>
</dbReference>
<evidence type="ECO:0000313" key="9">
    <source>
        <dbReference type="Proteomes" id="UP001589788"/>
    </source>
</evidence>
<evidence type="ECO:0000259" key="7">
    <source>
        <dbReference type="PROSITE" id="PS50850"/>
    </source>
</evidence>
<dbReference type="PANTHER" id="PTHR23508:SF10">
    <property type="entry name" value="CARBOXYLIC ACID TRANSPORTER PROTEIN HOMOLOG"/>
    <property type="match status" value="1"/>
</dbReference>
<feature type="region of interest" description="Disordered" evidence="5">
    <location>
        <begin position="412"/>
        <end position="440"/>
    </location>
</feature>
<accession>A0ABV6C074</accession>
<sequence length="440" mass="44813">MPARASQKPARTGPPGWRFQAVVAGLGILVSSYDLGAISVAFDPLRHRWHLSTPVLSTLGTLTLLGMLVGSLVTGVLADRYGRRRLVVADVVLFVLAATAAALAPDFGVLAAARLATGLASGADFAVVFPFVAETAPAQARGRTMAWIMLTANFGTLAAYGAGALFLHLDPAEGWRVVLGLGALLALPVVLLRGQLVESPTWDVLRLPSVRQILAETRRGLRHDGLLASTAATFSYQVGDQGLGLVLPLLLAGVLGTTAASGALAATAVKAVTIPAALLTVLGIERLGRRHLQVAGFVLRALCLGGLGVWLLEAGPHVPAVAVGALLAAAYFVGAAGPDKVTVIGPAEAFDTTVRSTSQGLSQAGGRLGGILGVTGYGLLAALGGPGAGLLLFAVAAAFGGLVSRWAPLAEGTAGPDERTPAPTPVPSAHRASWSRGRPR</sequence>
<reference evidence="8 9" key="1">
    <citation type="submission" date="2024-09" db="EMBL/GenBank/DDBJ databases">
        <authorList>
            <person name="Sun Q."/>
            <person name="Mori K."/>
        </authorList>
    </citation>
    <scope>NUCLEOTIDE SEQUENCE [LARGE SCALE GENOMIC DNA]</scope>
    <source>
        <strain evidence="8 9">JCM 15389</strain>
    </source>
</reference>
<comment type="subcellular location">
    <subcellularLocation>
        <location evidence="1">Cell membrane</location>
        <topology evidence="1">Multi-pass membrane protein</topology>
    </subcellularLocation>
</comment>
<feature type="transmembrane region" description="Helical" evidence="6">
    <location>
        <begin position="21"/>
        <end position="42"/>
    </location>
</feature>
<evidence type="ECO:0000256" key="3">
    <source>
        <dbReference type="ARBA" id="ARBA00022989"/>
    </source>
</evidence>
<feature type="transmembrane region" description="Helical" evidence="6">
    <location>
        <begin position="145"/>
        <end position="168"/>
    </location>
</feature>
<feature type="domain" description="Major facilitator superfamily (MFS) profile" evidence="7">
    <location>
        <begin position="20"/>
        <end position="412"/>
    </location>
</feature>
<dbReference type="EMBL" id="JBHLYQ010000015">
    <property type="protein sequence ID" value="MFC0081081.1"/>
    <property type="molecule type" value="Genomic_DNA"/>
</dbReference>
<feature type="transmembrane region" description="Helical" evidence="6">
    <location>
        <begin position="54"/>
        <end position="74"/>
    </location>
</feature>
<keyword evidence="3 6" id="KW-1133">Transmembrane helix</keyword>
<keyword evidence="9" id="KW-1185">Reference proteome</keyword>
<evidence type="ECO:0000256" key="6">
    <source>
        <dbReference type="SAM" id="Phobius"/>
    </source>
</evidence>
<dbReference type="InterPro" id="IPR005829">
    <property type="entry name" value="Sugar_transporter_CS"/>
</dbReference>
<feature type="transmembrane region" description="Helical" evidence="6">
    <location>
        <begin position="318"/>
        <end position="336"/>
    </location>
</feature>
<dbReference type="Gene3D" id="1.20.1250.20">
    <property type="entry name" value="MFS general substrate transporter like domains"/>
    <property type="match status" value="2"/>
</dbReference>
<keyword evidence="2 6" id="KW-0812">Transmembrane</keyword>
<dbReference type="InterPro" id="IPR020846">
    <property type="entry name" value="MFS_dom"/>
</dbReference>
<organism evidence="8 9">
    <name type="scientific">Aciditerrimonas ferrireducens</name>
    <dbReference type="NCBI Taxonomy" id="667306"/>
    <lineage>
        <taxon>Bacteria</taxon>
        <taxon>Bacillati</taxon>
        <taxon>Actinomycetota</taxon>
        <taxon>Acidimicrobiia</taxon>
        <taxon>Acidimicrobiales</taxon>
        <taxon>Acidimicrobiaceae</taxon>
        <taxon>Aciditerrimonas</taxon>
    </lineage>
</organism>
<gene>
    <name evidence="8" type="ORF">ACFFRE_02765</name>
</gene>
<keyword evidence="4 6" id="KW-0472">Membrane</keyword>
<evidence type="ECO:0000256" key="1">
    <source>
        <dbReference type="ARBA" id="ARBA00004651"/>
    </source>
</evidence>
<feature type="transmembrane region" description="Helical" evidence="6">
    <location>
        <begin position="377"/>
        <end position="399"/>
    </location>
</feature>
<evidence type="ECO:0000256" key="2">
    <source>
        <dbReference type="ARBA" id="ARBA00022692"/>
    </source>
</evidence>
<evidence type="ECO:0000256" key="5">
    <source>
        <dbReference type="SAM" id="MobiDB-lite"/>
    </source>
</evidence>
<feature type="transmembrane region" description="Helical" evidence="6">
    <location>
        <begin position="174"/>
        <end position="192"/>
    </location>
</feature>
<protein>
    <submittedName>
        <fullName evidence="8">MFS transporter</fullName>
    </submittedName>
</protein>
<dbReference type="SUPFAM" id="SSF103473">
    <property type="entry name" value="MFS general substrate transporter"/>
    <property type="match status" value="1"/>
</dbReference>
<name>A0ABV6C074_9ACTN</name>
<dbReference type="Proteomes" id="UP001589788">
    <property type="component" value="Unassembled WGS sequence"/>
</dbReference>
<proteinExistence type="predicted"/>
<feature type="transmembrane region" description="Helical" evidence="6">
    <location>
        <begin position="294"/>
        <end position="312"/>
    </location>
</feature>
<dbReference type="PANTHER" id="PTHR23508">
    <property type="entry name" value="CARBOXYLIC ACID TRANSPORTER PROTEIN HOMOLOG"/>
    <property type="match status" value="1"/>
</dbReference>